<comment type="caution">
    <text evidence="1">The sequence shown here is derived from an EMBL/GenBank/DDBJ whole genome shotgun (WGS) entry which is preliminary data.</text>
</comment>
<protein>
    <submittedName>
        <fullName evidence="1">Uncharacterized protein</fullName>
    </submittedName>
</protein>
<evidence type="ECO:0000313" key="2">
    <source>
        <dbReference type="Proteomes" id="UP000064189"/>
    </source>
</evidence>
<dbReference type="Proteomes" id="UP000064189">
    <property type="component" value="Unassembled WGS sequence"/>
</dbReference>
<name>A0A120GQC3_9BACI</name>
<dbReference type="EMBL" id="LNNH01000012">
    <property type="protein sequence ID" value="KWW21092.1"/>
    <property type="molecule type" value="Genomic_DNA"/>
</dbReference>
<evidence type="ECO:0000313" key="1">
    <source>
        <dbReference type="EMBL" id="KWW21092.1"/>
    </source>
</evidence>
<dbReference type="AlphaFoldDB" id="A0A120GQC3"/>
<accession>A0A120GQC3</accession>
<keyword evidence="2" id="KW-1185">Reference proteome</keyword>
<proteinExistence type="predicted"/>
<dbReference type="RefSeq" id="WP_061141445.1">
    <property type="nucleotide sequence ID" value="NZ_LNNH01000012.1"/>
</dbReference>
<sequence>MNDKHNHDVTIIDFMKTGHNTCFVKVSGFDAGIEKKFEGEVKFVGDVPYGDLLHPERSHLSGSCSEFVRSVLMHKYNEGQFE</sequence>
<gene>
    <name evidence="1" type="ORF">AS888_15890</name>
</gene>
<organism evidence="1 2">
    <name type="scientific">Peribacillus simplex</name>
    <dbReference type="NCBI Taxonomy" id="1478"/>
    <lineage>
        <taxon>Bacteria</taxon>
        <taxon>Bacillati</taxon>
        <taxon>Bacillota</taxon>
        <taxon>Bacilli</taxon>
        <taxon>Bacillales</taxon>
        <taxon>Bacillaceae</taxon>
        <taxon>Peribacillus</taxon>
    </lineage>
</organism>
<reference evidence="1 2" key="1">
    <citation type="submission" date="2015-11" db="EMBL/GenBank/DDBJ databases">
        <title>Genome Sequence of Bacillus simplex strain VanAntwerpen2.</title>
        <authorList>
            <person name="Couger M.B."/>
        </authorList>
    </citation>
    <scope>NUCLEOTIDE SEQUENCE [LARGE SCALE GENOMIC DNA]</scope>
    <source>
        <strain evidence="1 2">VanAntwerpen02</strain>
    </source>
</reference>